<name>A0ABR2L761_9EUKA</name>
<dbReference type="CDD" id="cd00144">
    <property type="entry name" value="MPP_PPP_family"/>
    <property type="match status" value="1"/>
</dbReference>
<sequence length="439" mass="50743">MLKSAEYILSSYSFIYTSPLEKLLQVGCQTKNGNLIPSFDEKLLVDLCSEAQETLMNESNILDINDDVIIVGDIHGNFHDLLRILKFVQLNDQKVLFLGNYVNHGNFSLECMTLLFALKVMYPNKFYLIRGSHEFDSMCSQYGFKDEICNSHSSKKTIRTNNNENDPSQINQYDEYYSNCKNLNFYKYTSKLYHAFIKTFSYLPIGAIVNKTTFCVHGGLSPLFTKIDSLNTMIDRPIYNFEDNQLLSDLLWSEPFHNVHYLFDKKASGRGNFFNRECVSNFLNENSLNRIIRSNQYSQNGLIKSFDDQCITVFSSSAFDKKYQDNCSSVLQLFQNDDIIQITTFPPIKRLEKSEAVYYKVEPLNTNLKKIPFCFSFVQPNLHYTTIKKINPMKSENRLKSSLNTKFVTNPRRSSQIVKKTIIRDSISIGVLNNNLNES</sequence>
<dbReference type="PRINTS" id="PR00114">
    <property type="entry name" value="STPHPHTASE"/>
</dbReference>
<keyword evidence="3" id="KW-1185">Reference proteome</keyword>
<gene>
    <name evidence="2" type="ORF">M9Y10_001470</name>
</gene>
<accession>A0ABR2L761</accession>
<dbReference type="InterPro" id="IPR050341">
    <property type="entry name" value="PP1_catalytic_subunit"/>
</dbReference>
<dbReference type="EMBL" id="JAPFFF010000001">
    <property type="protein sequence ID" value="KAK8899168.1"/>
    <property type="molecule type" value="Genomic_DNA"/>
</dbReference>
<reference evidence="2 3" key="1">
    <citation type="submission" date="2024-04" db="EMBL/GenBank/DDBJ databases">
        <title>Tritrichomonas musculus Genome.</title>
        <authorList>
            <person name="Alves-Ferreira E."/>
            <person name="Grigg M."/>
            <person name="Lorenzi H."/>
            <person name="Galac M."/>
        </authorList>
    </citation>
    <scope>NUCLEOTIDE SEQUENCE [LARGE SCALE GENOMIC DNA]</scope>
    <source>
        <strain evidence="2 3">EAF2021</strain>
    </source>
</reference>
<protein>
    <recommendedName>
        <fullName evidence="1">Serine/threonine specific protein phosphatases domain-containing protein</fullName>
    </recommendedName>
</protein>
<comment type="caution">
    <text evidence="2">The sequence shown here is derived from an EMBL/GenBank/DDBJ whole genome shotgun (WGS) entry which is preliminary data.</text>
</comment>
<organism evidence="2 3">
    <name type="scientific">Tritrichomonas musculus</name>
    <dbReference type="NCBI Taxonomy" id="1915356"/>
    <lineage>
        <taxon>Eukaryota</taxon>
        <taxon>Metamonada</taxon>
        <taxon>Parabasalia</taxon>
        <taxon>Tritrichomonadida</taxon>
        <taxon>Tritrichomonadidae</taxon>
        <taxon>Tritrichomonas</taxon>
    </lineage>
</organism>
<dbReference type="SUPFAM" id="SSF56300">
    <property type="entry name" value="Metallo-dependent phosphatases"/>
    <property type="match status" value="1"/>
</dbReference>
<dbReference type="Proteomes" id="UP001470230">
    <property type="component" value="Unassembled WGS sequence"/>
</dbReference>
<dbReference type="InterPro" id="IPR006186">
    <property type="entry name" value="Ser/Thr-sp_prot-phosphatase"/>
</dbReference>
<dbReference type="PANTHER" id="PTHR11668">
    <property type="entry name" value="SERINE/THREONINE PROTEIN PHOSPHATASE"/>
    <property type="match status" value="1"/>
</dbReference>
<dbReference type="PANTHER" id="PTHR11668:SF494">
    <property type="entry name" value="PROTEIN PHOSPHATASE, PUTATIVE-RELATED"/>
    <property type="match status" value="1"/>
</dbReference>
<dbReference type="SMART" id="SM00156">
    <property type="entry name" value="PP2Ac"/>
    <property type="match status" value="1"/>
</dbReference>
<feature type="domain" description="Serine/threonine specific protein phosphatases" evidence="1">
    <location>
        <begin position="39"/>
        <end position="349"/>
    </location>
</feature>
<dbReference type="InterPro" id="IPR004843">
    <property type="entry name" value="Calcineurin-like_PHP"/>
</dbReference>
<proteinExistence type="predicted"/>
<evidence type="ECO:0000259" key="1">
    <source>
        <dbReference type="SMART" id="SM00156"/>
    </source>
</evidence>
<evidence type="ECO:0000313" key="3">
    <source>
        <dbReference type="Proteomes" id="UP001470230"/>
    </source>
</evidence>
<dbReference type="Pfam" id="PF00149">
    <property type="entry name" value="Metallophos"/>
    <property type="match status" value="1"/>
</dbReference>
<evidence type="ECO:0000313" key="2">
    <source>
        <dbReference type="EMBL" id="KAK8899168.1"/>
    </source>
</evidence>
<dbReference type="Gene3D" id="3.60.21.10">
    <property type="match status" value="1"/>
</dbReference>
<dbReference type="InterPro" id="IPR029052">
    <property type="entry name" value="Metallo-depent_PP-like"/>
</dbReference>